<keyword evidence="2" id="KW-1185">Reference proteome</keyword>
<dbReference type="InterPro" id="IPR003772">
    <property type="entry name" value="YceD"/>
</dbReference>
<dbReference type="Pfam" id="PF02620">
    <property type="entry name" value="YceD"/>
    <property type="match status" value="1"/>
</dbReference>
<dbReference type="PANTHER" id="PTHR34374">
    <property type="entry name" value="LARGE RIBOSOMAL RNA SUBUNIT ACCUMULATION PROTEIN YCED HOMOLOG 1, CHLOROPLASTIC"/>
    <property type="match status" value="1"/>
</dbReference>
<accession>A0ABN1KJM6</accession>
<protein>
    <submittedName>
        <fullName evidence="1">DUF177 domain-containing protein</fullName>
    </submittedName>
</protein>
<comment type="caution">
    <text evidence="1">The sequence shown here is derived from an EMBL/GenBank/DDBJ whole genome shotgun (WGS) entry which is preliminary data.</text>
</comment>
<dbReference type="PANTHER" id="PTHR34374:SF1">
    <property type="entry name" value="LARGE RIBOSOMAL RNA SUBUNIT ACCUMULATION PROTEIN YCED HOMOLOG 1, CHLOROPLASTIC"/>
    <property type="match status" value="1"/>
</dbReference>
<name>A0ABN1KJM6_CLOSU</name>
<sequence>MHFALYITSLSYMRKNTYIMFFQSVVMIINFKDLNDKNYERKNINIEIEKDKFFDGSEMVKYSKSIKFNGFLRRKKEIIELIGDVDTEVLLNCSRCTKAFSYEIKVHIEEEISNTDDCEIISTNTENIDIYEIIENSILLELPVKRLCKEDCKGLCQTCGKDLNLGQCSCTDFYVDPRLEKLSQMFSNHKEV</sequence>
<evidence type="ECO:0000313" key="2">
    <source>
        <dbReference type="Proteomes" id="UP001501047"/>
    </source>
</evidence>
<dbReference type="EMBL" id="BAAACI010000001">
    <property type="protein sequence ID" value="GAA0768853.1"/>
    <property type="molecule type" value="Genomic_DNA"/>
</dbReference>
<gene>
    <name evidence="1" type="ORF">GCM10008908_09690</name>
</gene>
<evidence type="ECO:0000313" key="1">
    <source>
        <dbReference type="EMBL" id="GAA0768853.1"/>
    </source>
</evidence>
<organism evidence="1 2">
    <name type="scientific">Clostridium subterminale</name>
    <dbReference type="NCBI Taxonomy" id="1550"/>
    <lineage>
        <taxon>Bacteria</taxon>
        <taxon>Bacillati</taxon>
        <taxon>Bacillota</taxon>
        <taxon>Clostridia</taxon>
        <taxon>Eubacteriales</taxon>
        <taxon>Clostridiaceae</taxon>
        <taxon>Clostridium</taxon>
    </lineage>
</organism>
<dbReference type="Proteomes" id="UP001501047">
    <property type="component" value="Unassembled WGS sequence"/>
</dbReference>
<proteinExistence type="predicted"/>
<reference evidence="1 2" key="1">
    <citation type="journal article" date="2019" name="Int. J. Syst. Evol. Microbiol.">
        <title>The Global Catalogue of Microorganisms (GCM) 10K type strain sequencing project: providing services to taxonomists for standard genome sequencing and annotation.</title>
        <authorList>
            <consortium name="The Broad Institute Genomics Platform"/>
            <consortium name="The Broad Institute Genome Sequencing Center for Infectious Disease"/>
            <person name="Wu L."/>
            <person name="Ma J."/>
        </authorList>
    </citation>
    <scope>NUCLEOTIDE SEQUENCE [LARGE SCALE GENOMIC DNA]</scope>
    <source>
        <strain evidence="1 2">JCM 1417</strain>
    </source>
</reference>